<evidence type="ECO:0000313" key="11">
    <source>
        <dbReference type="Proteomes" id="UP000807504"/>
    </source>
</evidence>
<evidence type="ECO:0000256" key="6">
    <source>
        <dbReference type="ARBA" id="ARBA00023242"/>
    </source>
</evidence>
<feature type="compositionally biased region" description="Basic and acidic residues" evidence="8">
    <location>
        <begin position="444"/>
        <end position="462"/>
    </location>
</feature>
<keyword evidence="6" id="KW-0539">Nucleus</keyword>
<feature type="compositionally biased region" description="Basic and acidic residues" evidence="8">
    <location>
        <begin position="475"/>
        <end position="486"/>
    </location>
</feature>
<feature type="domain" description="C2H2-type" evidence="9">
    <location>
        <begin position="516"/>
        <end position="543"/>
    </location>
</feature>
<feature type="region of interest" description="Disordered" evidence="8">
    <location>
        <begin position="440"/>
        <end position="486"/>
    </location>
</feature>
<feature type="compositionally biased region" description="Basic residues" evidence="8">
    <location>
        <begin position="463"/>
        <end position="474"/>
    </location>
</feature>
<feature type="domain" description="C2H2-type" evidence="9">
    <location>
        <begin position="301"/>
        <end position="328"/>
    </location>
</feature>
<dbReference type="PANTHER" id="PTHR16515">
    <property type="entry name" value="PR DOMAIN ZINC FINGER PROTEIN"/>
    <property type="match status" value="1"/>
</dbReference>
<keyword evidence="3" id="KW-0677">Repeat</keyword>
<dbReference type="InterPro" id="IPR036236">
    <property type="entry name" value="Znf_C2H2_sf"/>
</dbReference>
<dbReference type="AlphaFoldDB" id="A0A8T0FYN3"/>
<evidence type="ECO:0000256" key="7">
    <source>
        <dbReference type="PROSITE-ProRule" id="PRU00042"/>
    </source>
</evidence>
<proteinExistence type="predicted"/>
<evidence type="ECO:0000256" key="5">
    <source>
        <dbReference type="ARBA" id="ARBA00022833"/>
    </source>
</evidence>
<feature type="compositionally biased region" description="Basic and acidic residues" evidence="8">
    <location>
        <begin position="36"/>
        <end position="49"/>
    </location>
</feature>
<dbReference type="PANTHER" id="PTHR16515:SF49">
    <property type="entry name" value="GASTRULA ZINC FINGER PROTEIN XLCGF49.1-LIKE-RELATED"/>
    <property type="match status" value="1"/>
</dbReference>
<dbReference type="PROSITE" id="PS50157">
    <property type="entry name" value="ZINC_FINGER_C2H2_2"/>
    <property type="match status" value="4"/>
</dbReference>
<protein>
    <submittedName>
        <fullName evidence="10">Zinc finger protein 585B like protein</fullName>
    </submittedName>
</protein>
<dbReference type="InterPro" id="IPR013087">
    <property type="entry name" value="Znf_C2H2_type"/>
</dbReference>
<reference evidence="10" key="1">
    <citation type="journal article" date="2020" name="bioRxiv">
        <title>Chromosome-level reference genome of the European wasp spider Argiope bruennichi: a resource for studies on range expansion and evolutionary adaptation.</title>
        <authorList>
            <person name="Sheffer M.M."/>
            <person name="Hoppe A."/>
            <person name="Krehenwinkel H."/>
            <person name="Uhl G."/>
            <person name="Kuss A.W."/>
            <person name="Jensen L."/>
            <person name="Jensen C."/>
            <person name="Gillespie R.G."/>
            <person name="Hoff K.J."/>
            <person name="Prost S."/>
        </authorList>
    </citation>
    <scope>NUCLEOTIDE SEQUENCE</scope>
</reference>
<evidence type="ECO:0000256" key="8">
    <source>
        <dbReference type="SAM" id="MobiDB-lite"/>
    </source>
</evidence>
<evidence type="ECO:0000313" key="10">
    <source>
        <dbReference type="EMBL" id="KAF8793963.1"/>
    </source>
</evidence>
<keyword evidence="5" id="KW-0862">Zinc</keyword>
<accession>A0A8T0FYN3</accession>
<dbReference type="EMBL" id="JABXBU010000002">
    <property type="protein sequence ID" value="KAF8793963.1"/>
    <property type="molecule type" value="Genomic_DNA"/>
</dbReference>
<dbReference type="SUPFAM" id="SSF57667">
    <property type="entry name" value="beta-beta-alpha zinc fingers"/>
    <property type="match status" value="3"/>
</dbReference>
<dbReference type="InterPro" id="IPR050331">
    <property type="entry name" value="Zinc_finger"/>
</dbReference>
<evidence type="ECO:0000259" key="9">
    <source>
        <dbReference type="PROSITE" id="PS50157"/>
    </source>
</evidence>
<dbReference type="PROSITE" id="PS00028">
    <property type="entry name" value="ZINC_FINGER_C2H2_1"/>
    <property type="match status" value="5"/>
</dbReference>
<feature type="region of interest" description="Disordered" evidence="8">
    <location>
        <begin position="1"/>
        <end position="100"/>
    </location>
</feature>
<gene>
    <name evidence="10" type="ORF">HNY73_001991</name>
</gene>
<evidence type="ECO:0000256" key="4">
    <source>
        <dbReference type="ARBA" id="ARBA00022771"/>
    </source>
</evidence>
<keyword evidence="2" id="KW-0479">Metal-binding</keyword>
<dbReference type="GO" id="GO:0005634">
    <property type="term" value="C:nucleus"/>
    <property type="evidence" value="ECO:0007669"/>
    <property type="project" value="UniProtKB-SubCell"/>
</dbReference>
<keyword evidence="4 7" id="KW-0863">Zinc-finger</keyword>
<feature type="domain" description="C2H2-type" evidence="9">
    <location>
        <begin position="129"/>
        <end position="156"/>
    </location>
</feature>
<reference evidence="10" key="2">
    <citation type="submission" date="2020-06" db="EMBL/GenBank/DDBJ databases">
        <authorList>
            <person name="Sheffer M."/>
        </authorList>
    </citation>
    <scope>NUCLEOTIDE SEQUENCE</scope>
</reference>
<feature type="domain" description="C2H2-type" evidence="9">
    <location>
        <begin position="544"/>
        <end position="572"/>
    </location>
</feature>
<evidence type="ECO:0000256" key="3">
    <source>
        <dbReference type="ARBA" id="ARBA00022737"/>
    </source>
</evidence>
<comment type="subcellular location">
    <subcellularLocation>
        <location evidence="1">Nucleus</location>
    </subcellularLocation>
</comment>
<name>A0A8T0FYN3_ARGBR</name>
<dbReference type="Gene3D" id="3.30.160.60">
    <property type="entry name" value="Classic Zinc Finger"/>
    <property type="match status" value="3"/>
</dbReference>
<dbReference type="SMART" id="SM00355">
    <property type="entry name" value="ZnF_C2H2"/>
    <property type="match status" value="11"/>
</dbReference>
<dbReference type="Proteomes" id="UP000807504">
    <property type="component" value="Unassembled WGS sequence"/>
</dbReference>
<comment type="caution">
    <text evidence="10">The sequence shown here is derived from an EMBL/GenBank/DDBJ whole genome shotgun (WGS) entry which is preliminary data.</text>
</comment>
<organism evidence="10 11">
    <name type="scientific">Argiope bruennichi</name>
    <name type="common">Wasp spider</name>
    <name type="synonym">Aranea bruennichi</name>
    <dbReference type="NCBI Taxonomy" id="94029"/>
    <lineage>
        <taxon>Eukaryota</taxon>
        <taxon>Metazoa</taxon>
        <taxon>Ecdysozoa</taxon>
        <taxon>Arthropoda</taxon>
        <taxon>Chelicerata</taxon>
        <taxon>Arachnida</taxon>
        <taxon>Araneae</taxon>
        <taxon>Araneomorphae</taxon>
        <taxon>Entelegynae</taxon>
        <taxon>Araneoidea</taxon>
        <taxon>Araneidae</taxon>
        <taxon>Argiope</taxon>
    </lineage>
</organism>
<keyword evidence="11" id="KW-1185">Reference proteome</keyword>
<feature type="compositionally biased region" description="Basic and acidic residues" evidence="8">
    <location>
        <begin position="76"/>
        <end position="87"/>
    </location>
</feature>
<evidence type="ECO:0000256" key="2">
    <source>
        <dbReference type="ARBA" id="ARBA00022723"/>
    </source>
</evidence>
<sequence>MHSLKNISAKKYELKSVKKSAIKSQDGRDNLIGMHIKTEKDQIIHEHLSPSKSFGKSDISKSDFSPKQTVKKLGKRKEEKDPSDKEKKKTKKSLLDSGQSDTSFVDRTFLKEKSIRLKFSKEEKGLSSFICKYCCQKFQSEEQLRSHVPTHGNNPPFKCYVCGIEAGAFSSLMAHCVKHSRKKSKNEKSLIEEGAVKHEEVQLLSPKNNIQCHLCKITFPSTEKLASHQCITSEQKSEYECNYCGHMSTSIDEYRLHVMSHSVEPHLCMHCNFKGPTRKLLLKHQEICKKRPKNKKESISFRCKKCSNEFAHRKELNQHIKFCKGAKYKVTLKSCSKCEFVFHNKHEYDNHTCKKSEENVKFSKSLTRKKTIIRNRVGRSLMCSLCGDIFDNHDNYKKHKQICNEEATNTLNENVSTLCSQCGNIFRSDMLKEHRKICLQSPDKSGRDSDVTKAGSDTDSHSTRRSTRLVKRKSSASEENSKLLEERPKMKKYKKKILKNVPGRKGRQSKLGKDNFKCIYCDLTFCSKSTLLRHKRMHSGNPYFSCKYCGKFFFRKDVYTRHEVNVHSKGSKNVFCCYYCRLYFADPSVLKEHVLANHKENAFLPVKPEFSKGLIEPNKIKKELNNKTVVVNKKLESKSCVIDNDICKPANSSSLMIKKCGICLQSFGTILEIEKHMKEYHQTQNLDDTETLSKNVFVNNLEEKHLDIDEDIENSDLSSNLDIPNNLISPQNLTHVKQSLAGISTNNEHILEKEDLNEINTDCISVVNSQKMRCKLCQKDFADELVLNNMEKSMIRLRVGCNGALLKW</sequence>
<dbReference type="GO" id="GO:0008270">
    <property type="term" value="F:zinc ion binding"/>
    <property type="evidence" value="ECO:0007669"/>
    <property type="project" value="UniProtKB-KW"/>
</dbReference>
<dbReference type="GO" id="GO:0010468">
    <property type="term" value="P:regulation of gene expression"/>
    <property type="evidence" value="ECO:0007669"/>
    <property type="project" value="TreeGrafter"/>
</dbReference>
<evidence type="ECO:0000256" key="1">
    <source>
        <dbReference type="ARBA" id="ARBA00004123"/>
    </source>
</evidence>